<dbReference type="Proteomes" id="UP001630127">
    <property type="component" value="Unassembled WGS sequence"/>
</dbReference>
<accession>A0ABD2ZUP4</accession>
<organism evidence="2 3">
    <name type="scientific">Cinchona calisaya</name>
    <dbReference type="NCBI Taxonomy" id="153742"/>
    <lineage>
        <taxon>Eukaryota</taxon>
        <taxon>Viridiplantae</taxon>
        <taxon>Streptophyta</taxon>
        <taxon>Embryophyta</taxon>
        <taxon>Tracheophyta</taxon>
        <taxon>Spermatophyta</taxon>
        <taxon>Magnoliopsida</taxon>
        <taxon>eudicotyledons</taxon>
        <taxon>Gunneridae</taxon>
        <taxon>Pentapetalae</taxon>
        <taxon>asterids</taxon>
        <taxon>lamiids</taxon>
        <taxon>Gentianales</taxon>
        <taxon>Rubiaceae</taxon>
        <taxon>Cinchonoideae</taxon>
        <taxon>Cinchoneae</taxon>
        <taxon>Cinchona</taxon>
    </lineage>
</organism>
<keyword evidence="3" id="KW-1185">Reference proteome</keyword>
<protein>
    <submittedName>
        <fullName evidence="2">Uncharacterized protein</fullName>
    </submittedName>
</protein>
<evidence type="ECO:0000256" key="1">
    <source>
        <dbReference type="SAM" id="MobiDB-lite"/>
    </source>
</evidence>
<reference evidence="2 3" key="1">
    <citation type="submission" date="2024-11" db="EMBL/GenBank/DDBJ databases">
        <title>A near-complete genome assembly of Cinchona calisaya.</title>
        <authorList>
            <person name="Lian D.C."/>
            <person name="Zhao X.W."/>
            <person name="Wei L."/>
        </authorList>
    </citation>
    <scope>NUCLEOTIDE SEQUENCE [LARGE SCALE GENOMIC DNA]</scope>
    <source>
        <tissue evidence="2">Nenye</tissue>
    </source>
</reference>
<dbReference type="AlphaFoldDB" id="A0ABD2ZUP4"/>
<feature type="compositionally biased region" description="Low complexity" evidence="1">
    <location>
        <begin position="88"/>
        <end position="101"/>
    </location>
</feature>
<name>A0ABD2ZUP4_9GENT</name>
<evidence type="ECO:0000313" key="3">
    <source>
        <dbReference type="Proteomes" id="UP001630127"/>
    </source>
</evidence>
<comment type="caution">
    <text evidence="2">The sequence shown here is derived from an EMBL/GenBank/DDBJ whole genome shotgun (WGS) entry which is preliminary data.</text>
</comment>
<feature type="region of interest" description="Disordered" evidence="1">
    <location>
        <begin position="88"/>
        <end position="107"/>
    </location>
</feature>
<proteinExistence type="predicted"/>
<gene>
    <name evidence="2" type="ORF">ACH5RR_014744</name>
</gene>
<feature type="region of interest" description="Disordered" evidence="1">
    <location>
        <begin position="119"/>
        <end position="140"/>
    </location>
</feature>
<evidence type="ECO:0000313" key="2">
    <source>
        <dbReference type="EMBL" id="KAL3521910.1"/>
    </source>
</evidence>
<sequence length="140" mass="15409">MEEENKIWCRKIGEIGGGIGLVDGYGSGLGGFGFCADGVEIGADGVGLALLECPRMQSSREAKKQRLQQLEECKALCRCNCKKLRPNFSSSEESEISSNNSDRYPTISSLAQAMVQERLDQMIKDRGRDNDRQAKEQSSL</sequence>
<dbReference type="EMBL" id="JBJUIK010000007">
    <property type="protein sequence ID" value="KAL3521910.1"/>
    <property type="molecule type" value="Genomic_DNA"/>
</dbReference>